<dbReference type="EMBL" id="BSYO01000013">
    <property type="protein sequence ID" value="GMH13612.1"/>
    <property type="molecule type" value="Genomic_DNA"/>
</dbReference>
<proteinExistence type="predicted"/>
<sequence>MSFSEEPVCNRTDLCMPLGCLTCYYYNPCLAGDFYGTVNYGGNEVAKTVDIEVAYHWRPVHHVKGRTAYQKCTKEVLPDRQGAVSKILTFVASAGEPESLMMVLKAELSPISHVVSFEHMLPSTPPALNHDVAKGLVLDVIDSDNSFTILQDSEDLEVKELHCGPPDPVALITNDEIPTKIGSVLDCPVELTCAAPDLATGNKPVLPLDPLGLALDSLDVVPSFLLGDLQLDTSSRPADEKVESSCAWRCLRSENIGLGSISSKSEIEPIVLAQMEPGLAVEGFSPCWCCKTVGSLLVSPVAVLAGTLELLLEANAGEFFLMLRRC</sequence>
<dbReference type="AlphaFoldDB" id="A0AAD3SM42"/>
<organism evidence="1 2">
    <name type="scientific">Nepenthes gracilis</name>
    <name type="common">Slender pitcher plant</name>
    <dbReference type="NCBI Taxonomy" id="150966"/>
    <lineage>
        <taxon>Eukaryota</taxon>
        <taxon>Viridiplantae</taxon>
        <taxon>Streptophyta</taxon>
        <taxon>Embryophyta</taxon>
        <taxon>Tracheophyta</taxon>
        <taxon>Spermatophyta</taxon>
        <taxon>Magnoliopsida</taxon>
        <taxon>eudicotyledons</taxon>
        <taxon>Gunneridae</taxon>
        <taxon>Pentapetalae</taxon>
        <taxon>Caryophyllales</taxon>
        <taxon>Nepenthaceae</taxon>
        <taxon>Nepenthes</taxon>
    </lineage>
</organism>
<comment type="caution">
    <text evidence="1">The sequence shown here is derived from an EMBL/GenBank/DDBJ whole genome shotgun (WGS) entry which is preliminary data.</text>
</comment>
<evidence type="ECO:0000313" key="2">
    <source>
        <dbReference type="Proteomes" id="UP001279734"/>
    </source>
</evidence>
<name>A0AAD3SM42_NEPGR</name>
<reference evidence="1" key="1">
    <citation type="submission" date="2023-05" db="EMBL/GenBank/DDBJ databases">
        <title>Nepenthes gracilis genome sequencing.</title>
        <authorList>
            <person name="Fukushima K."/>
        </authorList>
    </citation>
    <scope>NUCLEOTIDE SEQUENCE</scope>
    <source>
        <strain evidence="1">SING2019-196</strain>
    </source>
</reference>
<gene>
    <name evidence="1" type="ORF">Nepgr_015453</name>
</gene>
<accession>A0AAD3SM42</accession>
<dbReference type="Proteomes" id="UP001279734">
    <property type="component" value="Unassembled WGS sequence"/>
</dbReference>
<protein>
    <submittedName>
        <fullName evidence="1">Uncharacterized protein</fullName>
    </submittedName>
</protein>
<keyword evidence="2" id="KW-1185">Reference proteome</keyword>
<evidence type="ECO:0000313" key="1">
    <source>
        <dbReference type="EMBL" id="GMH13612.1"/>
    </source>
</evidence>